<dbReference type="Pfam" id="PF13086">
    <property type="entry name" value="AAA_11"/>
    <property type="match status" value="1"/>
</dbReference>
<accession>A0A443SA88</accession>
<feature type="coiled-coil region" evidence="1">
    <location>
        <begin position="108"/>
        <end position="135"/>
    </location>
</feature>
<feature type="coiled-coil region" evidence="1">
    <location>
        <begin position="178"/>
        <end position="205"/>
    </location>
</feature>
<sequence>MNGESHTDRTAQNSAESGSTKVEPLRRPRIHFSELPTLSTQYKPAELIEILNFRGFVNLLDSKNTINEKSIMFILKIISKAMEAKESDRLNPFLSAVGSKSVFFRMHLKEYLEQIEEQVNENETLSKEVEQKIDSIGDILSLIKQLLVKFPHETNMSSRPLSALIKIIRQIHHKAKLKDSLQQILSDVEEEMDTVKKMIENANAVNVVKPPNDFRQISVVPVLSDIKEETQDIFLRKNVVDEKYESVDHYLDVQFRLMREDFLRPLREGIKQYLNALENKQRIRRLENAFIYYNVRIMEMEFSEFGLEIRMQLDLLTLPRIKWKTTKRLMSGSLICFSWNRFEDFIIATVSGQRKEELLERGYFSAIIDPSHETKIMNVINEDPDKNFVIIEPLSYFEAYKHILSSLQTFNESNFPLSKYIVNLNTKIDSPAYINDSTTYDFKSFLTSFMQESNCDNSDDDWNGKIEEKSEPQSSALVSRLSEVNILDKSSWPTAEEFRMDESQLNALKDALTREVSIIQGPPGTGKTFIGLRIVEALMNNRQYWDADDSGTILVACYTNHALDQFLEGILPLCNKILRIGGRCRNDNLKKYCLKEMKLSFRRSVP</sequence>
<dbReference type="Proteomes" id="UP000288716">
    <property type="component" value="Unassembled WGS sequence"/>
</dbReference>
<evidence type="ECO:0000313" key="5">
    <source>
        <dbReference type="EMBL" id="RWS24443.1"/>
    </source>
</evidence>
<name>A0A443SA88_9ACAR</name>
<gene>
    <name evidence="5" type="ORF">B4U80_02684</name>
</gene>
<dbReference type="AlphaFoldDB" id="A0A443SA88"/>
<dbReference type="Pfam" id="PF25396">
    <property type="entry name" value="ZNFX1"/>
    <property type="match status" value="1"/>
</dbReference>
<dbReference type="OrthoDB" id="6429945at2759"/>
<dbReference type="Gene3D" id="3.40.50.300">
    <property type="entry name" value="P-loop containing nucleotide triphosphate hydrolases"/>
    <property type="match status" value="1"/>
</dbReference>
<evidence type="ECO:0000313" key="6">
    <source>
        <dbReference type="Proteomes" id="UP000288716"/>
    </source>
</evidence>
<dbReference type="InterPro" id="IPR027417">
    <property type="entry name" value="P-loop_NTPase"/>
</dbReference>
<dbReference type="PANTHER" id="PTHR10887">
    <property type="entry name" value="DNA2/NAM7 HELICASE FAMILY"/>
    <property type="match status" value="1"/>
</dbReference>
<evidence type="ECO:0000256" key="2">
    <source>
        <dbReference type="SAM" id="MobiDB-lite"/>
    </source>
</evidence>
<dbReference type="GO" id="GO:0031048">
    <property type="term" value="P:regulatory ncRNA-mediated heterochromatin formation"/>
    <property type="evidence" value="ECO:0007669"/>
    <property type="project" value="TreeGrafter"/>
</dbReference>
<feature type="region of interest" description="Disordered" evidence="2">
    <location>
        <begin position="1"/>
        <end position="26"/>
    </location>
</feature>
<evidence type="ECO:0000259" key="4">
    <source>
        <dbReference type="Pfam" id="PF25396"/>
    </source>
</evidence>
<evidence type="ECO:0000259" key="3">
    <source>
        <dbReference type="Pfam" id="PF13086"/>
    </source>
</evidence>
<keyword evidence="1" id="KW-0175">Coiled coil</keyword>
<feature type="domain" description="DNA2/NAM7 helicase helicase" evidence="3">
    <location>
        <begin position="500"/>
        <end position="596"/>
    </location>
</feature>
<feature type="non-terminal residue" evidence="5">
    <location>
        <position position="606"/>
    </location>
</feature>
<reference evidence="5 6" key="1">
    <citation type="journal article" date="2018" name="Gigascience">
        <title>Genomes of trombidid mites reveal novel predicted allergens and laterally-transferred genes associated with secondary metabolism.</title>
        <authorList>
            <person name="Dong X."/>
            <person name="Chaisiri K."/>
            <person name="Xia D."/>
            <person name="Armstrong S.D."/>
            <person name="Fang Y."/>
            <person name="Donnelly M.J."/>
            <person name="Kadowaki T."/>
            <person name="McGarry J.W."/>
            <person name="Darby A.C."/>
            <person name="Makepeace B.L."/>
        </authorList>
    </citation>
    <scope>NUCLEOTIDE SEQUENCE [LARGE SCALE GENOMIC DNA]</scope>
    <source>
        <strain evidence="5">UoL-UT</strain>
    </source>
</reference>
<dbReference type="STRING" id="299467.A0A443SA88"/>
<dbReference type="GO" id="GO:0004386">
    <property type="term" value="F:helicase activity"/>
    <property type="evidence" value="ECO:0007669"/>
    <property type="project" value="InterPro"/>
</dbReference>
<dbReference type="EMBL" id="NCKV01004876">
    <property type="protein sequence ID" value="RWS24443.1"/>
    <property type="molecule type" value="Genomic_DNA"/>
</dbReference>
<dbReference type="SUPFAM" id="SSF52540">
    <property type="entry name" value="P-loop containing nucleoside triphosphate hydrolases"/>
    <property type="match status" value="1"/>
</dbReference>
<feature type="domain" description="ZNFX1" evidence="4">
    <location>
        <begin position="285"/>
        <end position="392"/>
    </location>
</feature>
<organism evidence="5 6">
    <name type="scientific">Leptotrombidium deliense</name>
    <dbReference type="NCBI Taxonomy" id="299467"/>
    <lineage>
        <taxon>Eukaryota</taxon>
        <taxon>Metazoa</taxon>
        <taxon>Ecdysozoa</taxon>
        <taxon>Arthropoda</taxon>
        <taxon>Chelicerata</taxon>
        <taxon>Arachnida</taxon>
        <taxon>Acari</taxon>
        <taxon>Acariformes</taxon>
        <taxon>Trombidiformes</taxon>
        <taxon>Prostigmata</taxon>
        <taxon>Anystina</taxon>
        <taxon>Parasitengona</taxon>
        <taxon>Trombiculoidea</taxon>
        <taxon>Trombiculidae</taxon>
        <taxon>Leptotrombidium</taxon>
    </lineage>
</organism>
<dbReference type="InterPro" id="IPR045055">
    <property type="entry name" value="DNA2/NAM7-like"/>
</dbReference>
<feature type="compositionally biased region" description="Polar residues" evidence="2">
    <location>
        <begin position="10"/>
        <end position="20"/>
    </location>
</feature>
<dbReference type="VEuPathDB" id="VectorBase:LDEU007597"/>
<proteinExistence type="predicted"/>
<dbReference type="PANTHER" id="PTHR10887:SF341">
    <property type="entry name" value="NFX1-TYPE ZINC FINGER-CONTAINING PROTEIN 1"/>
    <property type="match status" value="1"/>
</dbReference>
<dbReference type="GO" id="GO:0031380">
    <property type="term" value="C:nuclear RNA-directed RNA polymerase complex"/>
    <property type="evidence" value="ECO:0007669"/>
    <property type="project" value="TreeGrafter"/>
</dbReference>
<evidence type="ECO:0000256" key="1">
    <source>
        <dbReference type="SAM" id="Coils"/>
    </source>
</evidence>
<comment type="caution">
    <text evidence="5">The sequence shown here is derived from an EMBL/GenBank/DDBJ whole genome shotgun (WGS) entry which is preliminary data.</text>
</comment>
<dbReference type="InterPro" id="IPR041677">
    <property type="entry name" value="DNA2/NAM7_AAA_11"/>
</dbReference>
<keyword evidence="6" id="KW-1185">Reference proteome</keyword>
<protein>
    <submittedName>
        <fullName evidence="5">NFX1-type zinc finger-containing protein 1-like protein</fullName>
    </submittedName>
</protein>
<dbReference type="InterPro" id="IPR057373">
    <property type="entry name" value="ZNFX1"/>
</dbReference>